<protein>
    <recommendedName>
        <fullName evidence="4">Glycosyl hydrolases family 43</fullName>
    </recommendedName>
</protein>
<evidence type="ECO:0000313" key="2">
    <source>
        <dbReference type="EMBL" id="SEA02289.1"/>
    </source>
</evidence>
<organism evidence="2 3">
    <name type="scientific">Alistipes timonensis JC136</name>
    <dbReference type="NCBI Taxonomy" id="1033731"/>
    <lineage>
        <taxon>Bacteria</taxon>
        <taxon>Pseudomonadati</taxon>
        <taxon>Bacteroidota</taxon>
        <taxon>Bacteroidia</taxon>
        <taxon>Bacteroidales</taxon>
        <taxon>Rikenellaceae</taxon>
        <taxon>Alistipes</taxon>
    </lineage>
</organism>
<dbReference type="Gene3D" id="2.60.120.260">
    <property type="entry name" value="Galactose-binding domain-like"/>
    <property type="match status" value="2"/>
</dbReference>
<evidence type="ECO:0000313" key="3">
    <source>
        <dbReference type="Proteomes" id="UP000183253"/>
    </source>
</evidence>
<dbReference type="AlphaFoldDB" id="A0A1H3XSB2"/>
<accession>A0A1H3XSB2</accession>
<reference evidence="2 3" key="1">
    <citation type="submission" date="2016-10" db="EMBL/GenBank/DDBJ databases">
        <authorList>
            <person name="de Groot N.N."/>
        </authorList>
    </citation>
    <scope>NUCLEOTIDE SEQUENCE [LARGE SCALE GENOMIC DNA]</scope>
    <source>
        <strain evidence="2 3">DSM 25383</strain>
    </source>
</reference>
<dbReference type="PROSITE" id="PS51257">
    <property type="entry name" value="PROKAR_LIPOPROTEIN"/>
    <property type="match status" value="1"/>
</dbReference>
<name>A0A1H3XSB2_9BACT</name>
<dbReference type="InterPro" id="IPR023296">
    <property type="entry name" value="Glyco_hydro_beta-prop_sf"/>
</dbReference>
<gene>
    <name evidence="2" type="ORF">SAMN05444145_101314</name>
</gene>
<dbReference type="Proteomes" id="UP000183253">
    <property type="component" value="Unassembled WGS sequence"/>
</dbReference>
<evidence type="ECO:0000256" key="1">
    <source>
        <dbReference type="SAM" id="SignalP"/>
    </source>
</evidence>
<keyword evidence="3" id="KW-1185">Reference proteome</keyword>
<dbReference type="RefSeq" id="WP_010259590.1">
    <property type="nucleotide sequence ID" value="NZ_CAEG01000002.1"/>
</dbReference>
<dbReference type="Gene3D" id="2.115.10.20">
    <property type="entry name" value="Glycosyl hydrolase domain, family 43"/>
    <property type="match status" value="3"/>
</dbReference>
<dbReference type="OrthoDB" id="5381604at2"/>
<keyword evidence="1" id="KW-0732">Signal</keyword>
<dbReference type="SUPFAM" id="SSF75005">
    <property type="entry name" value="Arabinanase/levansucrase/invertase"/>
    <property type="match status" value="2"/>
</dbReference>
<dbReference type="EMBL" id="FNRI01000001">
    <property type="protein sequence ID" value="SEA02289.1"/>
    <property type="molecule type" value="Genomic_DNA"/>
</dbReference>
<feature type="signal peptide" evidence="1">
    <location>
        <begin position="1"/>
        <end position="19"/>
    </location>
</feature>
<feature type="chain" id="PRO_5010238256" description="Glycosyl hydrolases family 43" evidence="1">
    <location>
        <begin position="20"/>
        <end position="869"/>
    </location>
</feature>
<proteinExistence type="predicted"/>
<sequence length="869" mass="96044">MNILKYSFMLLSSVTLAMSACGNDEPLVRYEPSEPGPGPDPGDEYIVVCDFETTDLGFKTNDALEYSVVENPDKQGGNTSDHYGQVISGGGQWELIYSEELTAPFDFTKDGAKFTMKVCSPKIGGKIYFKLEGSGVNAQEITDVASVSANRWETLTYDFTDRSLPDGKYNKIVLLFDAGETGSGEKWLFDDIFQMKGEGADPGPGPTPGEGQENYCDFETSDLEFQIAGSEDMKYEVIPNPVTDGNDSDHVGHVVTGSAQWELLYSKTLEKPFAFSKYGAEFSVKVHAPKAGASIYLKLESSAGAEAKEITSVTSTETGKWVTYTYDFASMNLPDYTYDRILLLFDAGVAVPGETWYFDDVTGPKGEKKPEPQPAQMIDFCNFEDVSMRFNINDSDRPMSFEVIENPYKTGINTSDHVGHVVSGGHQWELLWSDPISDPMVFSSSAVFTMKVRSPKANGKVYFKLEGNGATPQEITNVVVPNANEWTELTFDFSTRNLPDGKYTQIILLFDAGETGSGEDWYFDDIKGPDNKSGTLMQRVGDGPVLTYGADMPDWRREHIANAAILTPAESPDGKWRMYIRGSGYNPYGFYHDQIGLFTQEMNDFKPAGPWTEYPANPVIAHGEAGTCDELHLLDCAPCVGANGEVWFFYQAVRGTLDNKQGSLACRKSTDGGFGFSAGKMLRDGVGCSDAVYHDGKYYIYYGYGYGDGQLKIDCAVTSNPETLAGADIRTVLLPGGGPGDFDLKSVNGSRIFRLDGVDKWFMVYQGSDRHFDFPDRFHVAYSDDLLTWTKVQNPRPFFERGDAGRWDQGGIWFGEVFELDGTLYMYYEGWGCEGSVPDRDEPYFAGGHSSTGCASADKTAFLKWCRLE</sequence>
<dbReference type="STRING" id="1033731.SAMN05444145_101314"/>
<evidence type="ECO:0008006" key="4">
    <source>
        <dbReference type="Google" id="ProtNLM"/>
    </source>
</evidence>